<organism evidence="8 9">
    <name type="scientific">Sulfobacillus harzensis</name>
    <dbReference type="NCBI Taxonomy" id="2729629"/>
    <lineage>
        <taxon>Bacteria</taxon>
        <taxon>Bacillati</taxon>
        <taxon>Bacillota</taxon>
        <taxon>Clostridia</taxon>
        <taxon>Eubacteriales</taxon>
        <taxon>Clostridiales Family XVII. Incertae Sedis</taxon>
        <taxon>Sulfobacillus</taxon>
    </lineage>
</organism>
<protein>
    <submittedName>
        <fullName evidence="8">MFS transporter</fullName>
    </submittedName>
</protein>
<dbReference type="Proteomes" id="UP000533476">
    <property type="component" value="Unassembled WGS sequence"/>
</dbReference>
<dbReference type="InterPro" id="IPR036259">
    <property type="entry name" value="MFS_trans_sf"/>
</dbReference>
<evidence type="ECO:0000256" key="3">
    <source>
        <dbReference type="ARBA" id="ARBA00022692"/>
    </source>
</evidence>
<dbReference type="RefSeq" id="WP_169096455.1">
    <property type="nucleotide sequence ID" value="NZ_JABBVZ010000005.1"/>
</dbReference>
<feature type="non-terminal residue" evidence="8">
    <location>
        <position position="1"/>
    </location>
</feature>
<dbReference type="Pfam" id="PF07690">
    <property type="entry name" value="MFS_1"/>
    <property type="match status" value="1"/>
</dbReference>
<keyword evidence="9" id="KW-1185">Reference proteome</keyword>
<name>A0A7Y0L3M4_9FIRM</name>
<keyword evidence="3 6" id="KW-0812">Transmembrane</keyword>
<keyword evidence="2" id="KW-0813">Transport</keyword>
<reference evidence="8 9" key="1">
    <citation type="submission" date="2020-04" db="EMBL/GenBank/DDBJ databases">
        <authorList>
            <person name="Zhang R."/>
            <person name="Schippers A."/>
        </authorList>
    </citation>
    <scope>NUCLEOTIDE SEQUENCE [LARGE SCALE GENOMIC DNA]</scope>
    <source>
        <strain evidence="8 9">DSM 109850</strain>
    </source>
</reference>
<comment type="subcellular location">
    <subcellularLocation>
        <location evidence="1">Cell membrane</location>
        <topology evidence="1">Multi-pass membrane protein</topology>
    </subcellularLocation>
</comment>
<dbReference type="PANTHER" id="PTHR23508:SF10">
    <property type="entry name" value="CARBOXYLIC ACID TRANSPORTER PROTEIN HOMOLOG"/>
    <property type="match status" value="1"/>
</dbReference>
<dbReference type="PANTHER" id="PTHR23508">
    <property type="entry name" value="CARBOXYLIC ACID TRANSPORTER PROTEIN HOMOLOG"/>
    <property type="match status" value="1"/>
</dbReference>
<dbReference type="GO" id="GO:0046943">
    <property type="term" value="F:carboxylic acid transmembrane transporter activity"/>
    <property type="evidence" value="ECO:0007669"/>
    <property type="project" value="TreeGrafter"/>
</dbReference>
<dbReference type="AlphaFoldDB" id="A0A7Y0L3M4"/>
<dbReference type="EMBL" id="JABBVZ010000005">
    <property type="protein sequence ID" value="NMP21279.1"/>
    <property type="molecule type" value="Genomic_DNA"/>
</dbReference>
<comment type="caution">
    <text evidence="8">The sequence shown here is derived from an EMBL/GenBank/DDBJ whole genome shotgun (WGS) entry which is preliminary data.</text>
</comment>
<gene>
    <name evidence="8" type="ORF">HIJ39_02775</name>
</gene>
<evidence type="ECO:0000259" key="7">
    <source>
        <dbReference type="PROSITE" id="PS50850"/>
    </source>
</evidence>
<evidence type="ECO:0000313" key="9">
    <source>
        <dbReference type="Proteomes" id="UP000533476"/>
    </source>
</evidence>
<evidence type="ECO:0000256" key="5">
    <source>
        <dbReference type="ARBA" id="ARBA00023136"/>
    </source>
</evidence>
<keyword evidence="4 6" id="KW-1133">Transmembrane helix</keyword>
<keyword evidence="5 6" id="KW-0472">Membrane</keyword>
<evidence type="ECO:0000256" key="2">
    <source>
        <dbReference type="ARBA" id="ARBA00022448"/>
    </source>
</evidence>
<accession>A0A7Y0L3M4</accession>
<sequence>KTASCIHKFLFRHPGREVLFAPDVRDYSHKLLGAWGTTYAYTTEQYPTMARGTGAGWAMGIGRIGGIVGPTVVGALLASHDTVSSVFWMFTIVLIVVAVAVAWLGRETRGRTMADIEMGQ</sequence>
<dbReference type="Gene3D" id="1.20.1250.20">
    <property type="entry name" value="MFS general substrate transporter like domains"/>
    <property type="match status" value="1"/>
</dbReference>
<feature type="domain" description="Major facilitator superfamily (MFS) profile" evidence="7">
    <location>
        <begin position="1"/>
        <end position="109"/>
    </location>
</feature>
<dbReference type="SUPFAM" id="SSF103473">
    <property type="entry name" value="MFS general substrate transporter"/>
    <property type="match status" value="1"/>
</dbReference>
<feature type="transmembrane region" description="Helical" evidence="6">
    <location>
        <begin position="85"/>
        <end position="104"/>
    </location>
</feature>
<evidence type="ECO:0000313" key="8">
    <source>
        <dbReference type="EMBL" id="NMP21279.1"/>
    </source>
</evidence>
<dbReference type="InterPro" id="IPR011701">
    <property type="entry name" value="MFS"/>
</dbReference>
<dbReference type="GO" id="GO:0005886">
    <property type="term" value="C:plasma membrane"/>
    <property type="evidence" value="ECO:0007669"/>
    <property type="project" value="UniProtKB-SubCell"/>
</dbReference>
<evidence type="ECO:0000256" key="4">
    <source>
        <dbReference type="ARBA" id="ARBA00022989"/>
    </source>
</evidence>
<proteinExistence type="predicted"/>
<dbReference type="InterPro" id="IPR020846">
    <property type="entry name" value="MFS_dom"/>
</dbReference>
<evidence type="ECO:0000256" key="1">
    <source>
        <dbReference type="ARBA" id="ARBA00004651"/>
    </source>
</evidence>
<evidence type="ECO:0000256" key="6">
    <source>
        <dbReference type="SAM" id="Phobius"/>
    </source>
</evidence>
<dbReference type="PROSITE" id="PS50850">
    <property type="entry name" value="MFS"/>
    <property type="match status" value="1"/>
</dbReference>
<feature type="transmembrane region" description="Helical" evidence="6">
    <location>
        <begin position="55"/>
        <end position="79"/>
    </location>
</feature>